<gene>
    <name evidence="4" type="ORF">LY60_01903</name>
</gene>
<dbReference type="FunFam" id="3.30.70.270:FF:000001">
    <property type="entry name" value="Diguanylate cyclase domain protein"/>
    <property type="match status" value="1"/>
</dbReference>
<feature type="transmembrane region" description="Helical" evidence="1">
    <location>
        <begin position="128"/>
        <end position="152"/>
    </location>
</feature>
<reference evidence="4 5" key="1">
    <citation type="submission" date="2019-07" db="EMBL/GenBank/DDBJ databases">
        <title>Genomic Encyclopedia of Type Strains, Phase I: the one thousand microbial genomes (KMG-I) project.</title>
        <authorList>
            <person name="Kyrpides N."/>
        </authorList>
    </citation>
    <scope>NUCLEOTIDE SEQUENCE [LARGE SCALE GENOMIC DNA]</scope>
    <source>
        <strain evidence="4 5">DSM 13558</strain>
    </source>
</reference>
<keyword evidence="1" id="KW-0472">Membrane</keyword>
<dbReference type="NCBIfam" id="TIGR00277">
    <property type="entry name" value="HDIG"/>
    <property type="match status" value="1"/>
</dbReference>
<evidence type="ECO:0000259" key="3">
    <source>
        <dbReference type="PROSITE" id="PS51832"/>
    </source>
</evidence>
<accession>A0A562JBP8</accession>
<comment type="caution">
    <text evidence="4">The sequence shown here is derived from an EMBL/GenBank/DDBJ whole genome shotgun (WGS) entry which is preliminary data.</text>
</comment>
<organism evidence="4 5">
    <name type="scientific">Sedimentibacter saalensis</name>
    <dbReference type="NCBI Taxonomy" id="130788"/>
    <lineage>
        <taxon>Bacteria</taxon>
        <taxon>Bacillati</taxon>
        <taxon>Bacillota</taxon>
        <taxon>Tissierellia</taxon>
        <taxon>Sedimentibacter</taxon>
    </lineage>
</organism>
<dbReference type="CDD" id="cd01949">
    <property type="entry name" value="GGDEF"/>
    <property type="match status" value="1"/>
</dbReference>
<evidence type="ECO:0000313" key="5">
    <source>
        <dbReference type="Proteomes" id="UP000315343"/>
    </source>
</evidence>
<dbReference type="Gene3D" id="3.30.70.270">
    <property type="match status" value="1"/>
</dbReference>
<dbReference type="PROSITE" id="PS50887">
    <property type="entry name" value="GGDEF"/>
    <property type="match status" value="1"/>
</dbReference>
<dbReference type="OrthoDB" id="9759601at2"/>
<dbReference type="InterPro" id="IPR003607">
    <property type="entry name" value="HD/PDEase_dom"/>
</dbReference>
<dbReference type="InterPro" id="IPR006675">
    <property type="entry name" value="HDIG_dom"/>
</dbReference>
<evidence type="ECO:0000256" key="1">
    <source>
        <dbReference type="SAM" id="Phobius"/>
    </source>
</evidence>
<dbReference type="InterPro" id="IPR029787">
    <property type="entry name" value="Nucleotide_cyclase"/>
</dbReference>
<dbReference type="EMBL" id="VLKH01000004">
    <property type="protein sequence ID" value="TWH80641.1"/>
    <property type="molecule type" value="Genomic_DNA"/>
</dbReference>
<feature type="transmembrane region" description="Helical" evidence="1">
    <location>
        <begin position="84"/>
        <end position="108"/>
    </location>
</feature>
<dbReference type="PROSITE" id="PS51832">
    <property type="entry name" value="HD_GYP"/>
    <property type="match status" value="1"/>
</dbReference>
<dbReference type="InterPro" id="IPR000160">
    <property type="entry name" value="GGDEF_dom"/>
</dbReference>
<dbReference type="GO" id="GO:0052621">
    <property type="term" value="F:diguanylate cyclase activity"/>
    <property type="evidence" value="ECO:0007669"/>
    <property type="project" value="TreeGrafter"/>
</dbReference>
<keyword evidence="1" id="KW-0812">Transmembrane</keyword>
<keyword evidence="4" id="KW-0808">Transferase</keyword>
<dbReference type="InterPro" id="IPR043128">
    <property type="entry name" value="Rev_trsase/Diguanyl_cyclase"/>
</dbReference>
<dbReference type="Proteomes" id="UP000315343">
    <property type="component" value="Unassembled WGS sequence"/>
</dbReference>
<dbReference type="Pfam" id="PF00990">
    <property type="entry name" value="GGDEF"/>
    <property type="match status" value="1"/>
</dbReference>
<feature type="transmembrane region" description="Helical" evidence="1">
    <location>
        <begin position="12"/>
        <end position="33"/>
    </location>
</feature>
<keyword evidence="5" id="KW-1185">Reference proteome</keyword>
<dbReference type="PANTHER" id="PTHR45138">
    <property type="entry name" value="REGULATORY COMPONENTS OF SENSORY TRANSDUCTION SYSTEM"/>
    <property type="match status" value="1"/>
</dbReference>
<protein>
    <submittedName>
        <fullName evidence="4">Diguanylate cyclase (GGDEF)-like protein/putative nucleotidyltransferase with HDIG domain</fullName>
    </submittedName>
</protein>
<dbReference type="SUPFAM" id="SSF55073">
    <property type="entry name" value="Nucleotide cyclase"/>
    <property type="match status" value="1"/>
</dbReference>
<dbReference type="CDD" id="cd00077">
    <property type="entry name" value="HDc"/>
    <property type="match status" value="1"/>
</dbReference>
<dbReference type="RefSeq" id="WP_145082654.1">
    <property type="nucleotide sequence ID" value="NZ_JAYFNS010000003.1"/>
</dbReference>
<feature type="transmembrane region" description="Helical" evidence="1">
    <location>
        <begin position="164"/>
        <end position="181"/>
    </location>
</feature>
<dbReference type="PANTHER" id="PTHR45138:SF9">
    <property type="entry name" value="DIGUANYLATE CYCLASE DGCM-RELATED"/>
    <property type="match status" value="1"/>
</dbReference>
<evidence type="ECO:0000313" key="4">
    <source>
        <dbReference type="EMBL" id="TWH80641.1"/>
    </source>
</evidence>
<dbReference type="GO" id="GO:1902201">
    <property type="term" value="P:negative regulation of bacterial-type flagellum-dependent cell motility"/>
    <property type="evidence" value="ECO:0007669"/>
    <property type="project" value="TreeGrafter"/>
</dbReference>
<dbReference type="InterPro" id="IPR050469">
    <property type="entry name" value="Diguanylate_Cyclase"/>
</dbReference>
<dbReference type="SMART" id="SM00267">
    <property type="entry name" value="GGDEF"/>
    <property type="match status" value="1"/>
</dbReference>
<dbReference type="InterPro" id="IPR037522">
    <property type="entry name" value="HD_GYP_dom"/>
</dbReference>
<feature type="transmembrane region" description="Helical" evidence="1">
    <location>
        <begin position="53"/>
        <end position="72"/>
    </location>
</feature>
<feature type="domain" description="GGDEF" evidence="2">
    <location>
        <begin position="225"/>
        <end position="360"/>
    </location>
</feature>
<name>A0A562JBP8_9FIRM</name>
<proteinExistence type="predicted"/>
<dbReference type="SMART" id="SM00471">
    <property type="entry name" value="HDc"/>
    <property type="match status" value="1"/>
</dbReference>
<keyword evidence="1" id="KW-1133">Transmembrane helix</keyword>
<dbReference type="GO" id="GO:0043709">
    <property type="term" value="P:cell adhesion involved in single-species biofilm formation"/>
    <property type="evidence" value="ECO:0007669"/>
    <property type="project" value="TreeGrafter"/>
</dbReference>
<evidence type="ECO:0000259" key="2">
    <source>
        <dbReference type="PROSITE" id="PS50887"/>
    </source>
</evidence>
<feature type="domain" description="HD-GYP" evidence="3">
    <location>
        <begin position="372"/>
        <end position="565"/>
    </location>
</feature>
<dbReference type="GO" id="GO:0005886">
    <property type="term" value="C:plasma membrane"/>
    <property type="evidence" value="ECO:0007669"/>
    <property type="project" value="TreeGrafter"/>
</dbReference>
<dbReference type="AlphaFoldDB" id="A0A562JBP8"/>
<sequence>MMQIDINRKQKLYDMLSVLKLISLLICGIVIFTQFPENLYMMSWVSNTIGNNIVALNFIGFGIFVLICEGWLHSFKKDQIEQVYNISSLIESVVFMAIYTGLICISGFHESQYKFLYLFIIIANTIQYGFNTGITTAVISSVAILIIDLLGYKTGVNKYFEADLVLSGVFVIMAWLLGYYVKLENQHRENTLHLANIDELTGVYNHRYFQNSLSEHIHEADKSNKVLGLLFIDIDHFKYYNDLYGHSAGDVVLNKFGEIFKKNVRENDVIARYGGEEFAIILPDTCEEEAVEIGNRLRDAVENTHFEGEENQPNGNLTISIGVSCYPIKAKNKKELINTADDALYRAKFFNKNRVESYYSVLEELKEDIDEKHIDLISSIKTLISVINAKDRYTYAHTDRVVIYCELMANHLNLSDNDRKTLRYGAYLHDIGKIQISKDVLNKIGVLTDEEWNLLKTHPENGAQIVRTVTALSEVLPLILHHHEWYDGTGYPKGLMGDEIPYLVRILSVADSFDAMTSNRPYHKRKTYEQAVEELITCSSSQFDPDMVQEFIRMLSNNRNMLDLN</sequence>
<dbReference type="Pfam" id="PF13487">
    <property type="entry name" value="HD_5"/>
    <property type="match status" value="1"/>
</dbReference>
<dbReference type="Gene3D" id="1.10.3210.10">
    <property type="entry name" value="Hypothetical protein af1432"/>
    <property type="match status" value="1"/>
</dbReference>
<dbReference type="SUPFAM" id="SSF109604">
    <property type="entry name" value="HD-domain/PDEase-like"/>
    <property type="match status" value="1"/>
</dbReference>
<dbReference type="NCBIfam" id="TIGR00254">
    <property type="entry name" value="GGDEF"/>
    <property type="match status" value="1"/>
</dbReference>